<dbReference type="EMBL" id="CP157804">
    <property type="protein sequence ID" value="XBQ22210.1"/>
    <property type="molecule type" value="Genomic_DNA"/>
</dbReference>
<proteinExistence type="predicted"/>
<evidence type="ECO:0000313" key="1">
    <source>
        <dbReference type="EMBL" id="XBQ22210.1"/>
    </source>
</evidence>
<name>A0AAU7MV48_9FLAO</name>
<accession>A0AAU7MV48</accession>
<dbReference type="Pfam" id="PF16395">
    <property type="entry name" value="DUF5004"/>
    <property type="match status" value="1"/>
</dbReference>
<sequence>MKKTTNFLLGLASMVLLTACSDDDGNGSGFSADALIGTWDLTAVNVSSQLDLDDDGTSSANLIDEQDCISGTITFNADNTYQFQQSNFTITTITNGQYFVDCNGSIQATGAWASDGTQVVFQGSTTLGTLQLNGNQMTLNEGQDLPDVRSYVYVKR</sequence>
<dbReference type="PROSITE" id="PS51257">
    <property type="entry name" value="PROKAR_LIPOPROTEIN"/>
    <property type="match status" value="1"/>
</dbReference>
<dbReference type="RefSeq" id="WP_349351220.1">
    <property type="nucleotide sequence ID" value="NZ_CP157804.1"/>
</dbReference>
<dbReference type="InterPro" id="IPR032168">
    <property type="entry name" value="DUF5004"/>
</dbReference>
<organism evidence="1">
    <name type="scientific">Flagellimonas sp. MMG031</name>
    <dbReference type="NCBI Taxonomy" id="3158549"/>
    <lineage>
        <taxon>Bacteria</taxon>
        <taxon>Pseudomonadati</taxon>
        <taxon>Bacteroidota</taxon>
        <taxon>Flavobacteriia</taxon>
        <taxon>Flavobacteriales</taxon>
        <taxon>Flavobacteriaceae</taxon>
        <taxon>Flagellimonas</taxon>
    </lineage>
</organism>
<gene>
    <name evidence="1" type="ORF">ABNE31_11430</name>
</gene>
<reference evidence="1" key="1">
    <citation type="submission" date="2024-05" db="EMBL/GenBank/DDBJ databases">
        <title>Draft Genome Sequences of Flagellimonas sp. MMG031 and Marinobacter sp. MMG032 Isolated from the dinoflagellate Symbiodinium pilosum.</title>
        <authorList>
            <person name="Shikuma N.J."/>
            <person name="Farrell M.V."/>
        </authorList>
    </citation>
    <scope>NUCLEOTIDE SEQUENCE</scope>
    <source>
        <strain evidence="1">MMG031</strain>
    </source>
</reference>
<dbReference type="AlphaFoldDB" id="A0AAU7MV48"/>
<protein>
    <submittedName>
        <fullName evidence="1">DUF5004 domain-containing protein</fullName>
    </submittedName>
</protein>
<dbReference type="KEGG" id="fld:ABNE31_11430"/>